<accession>E4PKB9</accession>
<protein>
    <submittedName>
        <fullName evidence="1">Uncharacterized protein</fullName>
    </submittedName>
</protein>
<organism evidence="1 2">
    <name type="scientific">Marinobacter adhaerens (strain DSM 23420 / HP15)</name>
    <dbReference type="NCBI Taxonomy" id="225937"/>
    <lineage>
        <taxon>Bacteria</taxon>
        <taxon>Pseudomonadati</taxon>
        <taxon>Pseudomonadota</taxon>
        <taxon>Gammaproteobacteria</taxon>
        <taxon>Pseudomonadales</taxon>
        <taxon>Marinobacteraceae</taxon>
        <taxon>Marinobacter</taxon>
    </lineage>
</organism>
<reference evidence="1 2" key="1">
    <citation type="journal article" date="2010" name="Stand. Genomic Sci.">
        <title>Complete genome sequence of Marinobacter adhaerens type strain (HP15), a diatom-interacting marine microorganism.</title>
        <authorList>
            <person name="Gardes A."/>
            <person name="Kaeppel E."/>
            <person name="Shehzad A."/>
            <person name="Seebah S."/>
            <person name="Teeling H."/>
            <person name="Yarza P."/>
            <person name="Glockner F.O."/>
            <person name="Grossart H.P."/>
            <person name="Ullrich M.S."/>
        </authorList>
    </citation>
    <scope>NUCLEOTIDE SEQUENCE [LARGE SCALE GENOMIC DNA]</scope>
    <source>
        <strain evidence="2">DSM 23420 / HP15</strain>
    </source>
</reference>
<dbReference type="HOGENOM" id="CLU_3137435_0_0_6"/>
<dbReference type="AlphaFoldDB" id="E4PKB9"/>
<reference evidence="2" key="2">
    <citation type="submission" date="2010-02" db="EMBL/GenBank/DDBJ databases">
        <title>Complete genome sequence of Marinobacter adhaerens type strain (HP15).</title>
        <authorList>
            <person name="Gaerdes A.A.M."/>
            <person name="Kaeppel E."/>
            <person name="Shezad A."/>
            <person name="Seebah S."/>
            <person name="Teeling H."/>
            <person name="Yarza P."/>
            <person name="Gloeckner F.O."/>
            <person name="Ullrich M.S."/>
        </authorList>
    </citation>
    <scope>NUCLEOTIDE SEQUENCE [LARGE SCALE GENOMIC DNA]</scope>
    <source>
        <strain evidence="2">DSM 23420 / HP15</strain>
    </source>
</reference>
<dbReference type="PATRIC" id="fig|225937.3.peg.1458"/>
<name>E4PKB9_MARAH</name>
<evidence type="ECO:0000313" key="2">
    <source>
        <dbReference type="Proteomes" id="UP000007077"/>
    </source>
</evidence>
<dbReference type="KEGG" id="mad:HP15_1452"/>
<dbReference type="EMBL" id="CP001978">
    <property type="protein sequence ID" value="ADP97216.1"/>
    <property type="molecule type" value="Genomic_DNA"/>
</dbReference>
<dbReference type="Proteomes" id="UP000007077">
    <property type="component" value="Chromosome"/>
</dbReference>
<dbReference type="STRING" id="225937.HP15_1452"/>
<evidence type="ECO:0000313" key="1">
    <source>
        <dbReference type="EMBL" id="ADP97216.1"/>
    </source>
</evidence>
<proteinExistence type="predicted"/>
<sequence length="49" mass="5594">MINHIQGKLVCCVHGPSLQFVIRVIDDLLLDFRRVFQHSMSGQNVTQAK</sequence>
<gene>
    <name evidence="1" type="ordered locus">HP15_1452</name>
</gene>